<reference evidence="2 3" key="1">
    <citation type="submission" date="2018-07" db="EMBL/GenBank/DDBJ databases">
        <title>Whole Genome Shotgun Sequence of Streptomyces spongiicola strain 531S.</title>
        <authorList>
            <person name="Dohra H."/>
            <person name="Kodani S."/>
        </authorList>
    </citation>
    <scope>NUCLEOTIDE SEQUENCE [LARGE SCALE GENOMIC DNA]</scope>
    <source>
        <strain evidence="2 3">531S</strain>
    </source>
</reference>
<gene>
    <name evidence="2" type="ORF">SSP531S_09690</name>
</gene>
<protein>
    <submittedName>
        <fullName evidence="2">Uncharacterized protein</fullName>
    </submittedName>
</protein>
<dbReference type="Proteomes" id="UP000265354">
    <property type="component" value="Unassembled WGS sequence"/>
</dbReference>
<dbReference type="EMBL" id="BGZL01000002">
    <property type="protein sequence ID" value="GBP99574.1"/>
    <property type="molecule type" value="Genomic_DNA"/>
</dbReference>
<evidence type="ECO:0000313" key="3">
    <source>
        <dbReference type="Proteomes" id="UP000265354"/>
    </source>
</evidence>
<evidence type="ECO:0000256" key="1">
    <source>
        <dbReference type="SAM" id="MobiDB-lite"/>
    </source>
</evidence>
<accession>A0A388SX52</accession>
<organism evidence="2 3">
    <name type="scientific">Streptomyces spongiicola</name>
    <dbReference type="NCBI Taxonomy" id="1690221"/>
    <lineage>
        <taxon>Bacteria</taxon>
        <taxon>Bacillati</taxon>
        <taxon>Actinomycetota</taxon>
        <taxon>Actinomycetes</taxon>
        <taxon>Kitasatosporales</taxon>
        <taxon>Streptomycetaceae</taxon>
        <taxon>Streptomyces</taxon>
    </lineage>
</organism>
<comment type="caution">
    <text evidence="2">The sequence shown here is derived from an EMBL/GenBank/DDBJ whole genome shotgun (WGS) entry which is preliminary data.</text>
</comment>
<feature type="region of interest" description="Disordered" evidence="1">
    <location>
        <begin position="24"/>
        <end position="63"/>
    </location>
</feature>
<name>A0A388SX52_9ACTN</name>
<proteinExistence type="predicted"/>
<dbReference type="AlphaFoldDB" id="A0A388SX52"/>
<evidence type="ECO:0000313" key="2">
    <source>
        <dbReference type="EMBL" id="GBP99574.1"/>
    </source>
</evidence>
<sequence length="132" mass="14084">MPGVFERSAEIRYPVCTFASGGESQWQGRAGQHRTGQGEAGRGGTRPAYRGVLGTGGQEHSRTAAARLRTRALLERPTPRENIGATAQIAGRRLIRSWFRYRYGVAASACPGPAAGACPVHGRSGPAEPRRV</sequence>